<dbReference type="Pfam" id="PF12368">
    <property type="entry name" value="Rhodanese_C"/>
    <property type="match status" value="1"/>
</dbReference>
<name>A0A090PYT3_9FLAO</name>
<evidence type="ECO:0000313" key="6">
    <source>
        <dbReference type="EMBL" id="GAK95989.1"/>
    </source>
</evidence>
<dbReference type="GO" id="GO:0016740">
    <property type="term" value="F:transferase activity"/>
    <property type="evidence" value="ECO:0007669"/>
    <property type="project" value="UniProtKB-KW"/>
</dbReference>
<dbReference type="NCBIfam" id="NF001133">
    <property type="entry name" value="PRK00142.1-1"/>
    <property type="match status" value="1"/>
</dbReference>
<evidence type="ECO:0000259" key="5">
    <source>
        <dbReference type="PROSITE" id="PS50206"/>
    </source>
</evidence>
<comment type="function">
    <text evidence="3">Catalyzes oxygen-dependent 5-hydroxyuridine (ho5U) modification at position 34 in tRNAs, the first step in 5-carboxymethoxyuridine (cmo5U) biosynthesis. May be part of an alternate pathway, which is able to bypass cmo5U biogenesis in a subset of tRNAs under aerobic conditions.</text>
</comment>
<sequence length="365" mass="42539">MFHSKNNNTFASSTLLTVYSMQLYNKLSAEERRTMIREAGKERLTISFYQYARLGNPELFRNHLFVAFDNLEVLGRIYVAHEGINAQLSIPADRFMEFKNFLDDIYFLKDIRLNIAREQDNESFLKLKVKVRNKIVADGLNDETFDVTNKGQHVNAEQFNALIEDPNTILVDMRNHYETEIGHFKNAWTPDVDTFRESLPIIENEIKQHKEDKKLVMYCTGGIRCEKASAYYKHKGFKDVYQLEGGIIEYHRQVTEKGLENKFRGKNFVFDQRLSEKIGDEVIANCHQCGEPCDTHTNCANDACHLLFIQCDSCKEKYENCCSQECNDIIQLPLEEQKKLRAGHYNSNNIFKKGKSEKLKFKKHV</sequence>
<dbReference type="PANTHER" id="PTHR43846">
    <property type="entry name" value="UPF0176 PROTEIN YCEA"/>
    <property type="match status" value="1"/>
</dbReference>
<keyword evidence="1 4" id="KW-0819">tRNA processing</keyword>
<dbReference type="EC" id="1.14.-.-" evidence="4"/>
<keyword evidence="2 4" id="KW-0560">Oxidoreductase</keyword>
<dbReference type="InterPro" id="IPR020936">
    <property type="entry name" value="TrhO"/>
</dbReference>
<dbReference type="HAMAP" id="MF_00469">
    <property type="entry name" value="TrhO"/>
    <property type="match status" value="1"/>
</dbReference>
<accession>A0A090PYT3</accession>
<organism evidence="6 7">
    <name type="scientific">Nonlabens tegetincola</name>
    <dbReference type="NCBI Taxonomy" id="323273"/>
    <lineage>
        <taxon>Bacteria</taxon>
        <taxon>Pseudomonadati</taxon>
        <taxon>Bacteroidota</taxon>
        <taxon>Flavobacteriia</taxon>
        <taxon>Flavobacteriales</taxon>
        <taxon>Flavobacteriaceae</taxon>
        <taxon>Nonlabens</taxon>
    </lineage>
</organism>
<protein>
    <recommendedName>
        <fullName evidence="4">tRNA uridine(34) hydroxylase</fullName>
        <ecNumber evidence="4">1.14.-.-</ecNumber>
    </recommendedName>
    <alternativeName>
        <fullName evidence="4">tRNA hydroxylation protein O</fullName>
    </alternativeName>
</protein>
<dbReference type="InterPro" id="IPR040503">
    <property type="entry name" value="TRHO_N"/>
</dbReference>
<dbReference type="Pfam" id="PF00581">
    <property type="entry name" value="Rhodanese"/>
    <property type="match status" value="1"/>
</dbReference>
<gene>
    <name evidence="4" type="primary">trhO</name>
    <name evidence="6" type="ORF">JCM19294_2771</name>
</gene>
<dbReference type="Pfam" id="PF17773">
    <property type="entry name" value="UPF0176_N"/>
    <property type="match status" value="1"/>
</dbReference>
<dbReference type="InterPro" id="IPR022111">
    <property type="entry name" value="Rhodanese_C"/>
</dbReference>
<keyword evidence="6" id="KW-0808">Transferase</keyword>
<dbReference type="SUPFAM" id="SSF52821">
    <property type="entry name" value="Rhodanese/Cell cycle control phosphatase"/>
    <property type="match status" value="1"/>
</dbReference>
<evidence type="ECO:0000256" key="2">
    <source>
        <dbReference type="ARBA" id="ARBA00023002"/>
    </source>
</evidence>
<keyword evidence="7" id="KW-1185">Reference proteome</keyword>
<dbReference type="PROSITE" id="PS50206">
    <property type="entry name" value="RHODANESE_3"/>
    <property type="match status" value="1"/>
</dbReference>
<proteinExistence type="inferred from homology"/>
<dbReference type="InterPro" id="IPR036873">
    <property type="entry name" value="Rhodanese-like_dom_sf"/>
</dbReference>
<reference evidence="6" key="1">
    <citation type="journal article" date="2014" name="Genome Announc.">
        <title>Draft Genome Sequences of Marine Flavobacterium Nonlabens Strains NR17, NR24, NR27, NR32, NR33, and Ara13.</title>
        <authorList>
            <person name="Nakanishi M."/>
            <person name="Meirelles P."/>
            <person name="Suzuki R."/>
            <person name="Takatani N."/>
            <person name="Mino S."/>
            <person name="Suda W."/>
            <person name="Oshima K."/>
            <person name="Hattori M."/>
            <person name="Ohkuma M."/>
            <person name="Hosokawa M."/>
            <person name="Miyashita K."/>
            <person name="Thompson F.L."/>
            <person name="Niwa A."/>
            <person name="Sawabe T."/>
            <person name="Sawabe T."/>
        </authorList>
    </citation>
    <scope>NUCLEOTIDE SEQUENCE [LARGE SCALE GENOMIC DNA]</scope>
    <source>
        <strain evidence="6">JCM 19294</strain>
    </source>
</reference>
<feature type="domain" description="Rhodanese" evidence="5">
    <location>
        <begin position="164"/>
        <end position="259"/>
    </location>
</feature>
<dbReference type="Gene3D" id="3.30.70.100">
    <property type="match status" value="1"/>
</dbReference>
<dbReference type="InterPro" id="IPR001763">
    <property type="entry name" value="Rhodanese-like_dom"/>
</dbReference>
<dbReference type="Proteomes" id="UP000029221">
    <property type="component" value="Unassembled WGS sequence"/>
</dbReference>
<evidence type="ECO:0000256" key="3">
    <source>
        <dbReference type="ARBA" id="ARBA00045625"/>
    </source>
</evidence>
<dbReference type="Gene3D" id="3.40.250.10">
    <property type="entry name" value="Rhodanese-like domain"/>
    <property type="match status" value="1"/>
</dbReference>
<evidence type="ECO:0000256" key="4">
    <source>
        <dbReference type="HAMAP-Rule" id="MF_00469"/>
    </source>
</evidence>
<dbReference type="PANTHER" id="PTHR43846:SF1">
    <property type="entry name" value="TRNA URIDINE(34) HYDROXYLASE"/>
    <property type="match status" value="1"/>
</dbReference>
<dbReference type="STRING" id="319236.BST91_10955"/>
<comment type="caution">
    <text evidence="6">The sequence shown here is derived from an EMBL/GenBank/DDBJ whole genome shotgun (WGS) entry which is preliminary data.</text>
</comment>
<comment type="similarity">
    <text evidence="4">Belongs to the TrhO family.</text>
</comment>
<dbReference type="SMART" id="SM00450">
    <property type="entry name" value="RHOD"/>
    <property type="match status" value="1"/>
</dbReference>
<evidence type="ECO:0000256" key="1">
    <source>
        <dbReference type="ARBA" id="ARBA00022694"/>
    </source>
</evidence>
<dbReference type="CDD" id="cd01518">
    <property type="entry name" value="RHOD_YceA"/>
    <property type="match status" value="1"/>
</dbReference>
<evidence type="ECO:0000313" key="7">
    <source>
        <dbReference type="Proteomes" id="UP000029221"/>
    </source>
</evidence>
<dbReference type="GO" id="GO:0006400">
    <property type="term" value="P:tRNA modification"/>
    <property type="evidence" value="ECO:0007669"/>
    <property type="project" value="UniProtKB-UniRule"/>
</dbReference>
<dbReference type="GO" id="GO:0016705">
    <property type="term" value="F:oxidoreductase activity, acting on paired donors, with incorporation or reduction of molecular oxygen"/>
    <property type="evidence" value="ECO:0007669"/>
    <property type="project" value="UniProtKB-UniRule"/>
</dbReference>
<dbReference type="AlphaFoldDB" id="A0A090PYT3"/>
<comment type="catalytic activity">
    <reaction evidence="4">
        <text>uridine(34) in tRNA + AH2 + O2 = 5-hydroxyuridine(34) in tRNA + A + H2O</text>
        <dbReference type="Rhea" id="RHEA:64224"/>
        <dbReference type="Rhea" id="RHEA-COMP:11727"/>
        <dbReference type="Rhea" id="RHEA-COMP:13381"/>
        <dbReference type="ChEBI" id="CHEBI:13193"/>
        <dbReference type="ChEBI" id="CHEBI:15377"/>
        <dbReference type="ChEBI" id="CHEBI:15379"/>
        <dbReference type="ChEBI" id="CHEBI:17499"/>
        <dbReference type="ChEBI" id="CHEBI:65315"/>
        <dbReference type="ChEBI" id="CHEBI:136877"/>
    </reaction>
</comment>
<dbReference type="eggNOG" id="COG1054">
    <property type="taxonomic scope" value="Bacteria"/>
</dbReference>
<dbReference type="EMBL" id="BBML01000001">
    <property type="protein sequence ID" value="GAK95989.1"/>
    <property type="molecule type" value="Genomic_DNA"/>
</dbReference>